<keyword evidence="1" id="KW-0805">Transcription regulation</keyword>
<dbReference type="GO" id="GO:0043565">
    <property type="term" value="F:sequence-specific DNA binding"/>
    <property type="evidence" value="ECO:0007669"/>
    <property type="project" value="InterPro"/>
</dbReference>
<dbReference type="EMBL" id="QJJV01000048">
    <property type="protein sequence ID" value="PXX04105.1"/>
    <property type="molecule type" value="Genomic_DNA"/>
</dbReference>
<organism evidence="6 7">
    <name type="scientific">Paraburkholderia tropica</name>
    <dbReference type="NCBI Taxonomy" id="92647"/>
    <lineage>
        <taxon>Bacteria</taxon>
        <taxon>Pseudomonadati</taxon>
        <taxon>Pseudomonadota</taxon>
        <taxon>Betaproteobacteria</taxon>
        <taxon>Burkholderiales</taxon>
        <taxon>Burkholderiaceae</taxon>
        <taxon>Paraburkholderia</taxon>
    </lineage>
</organism>
<dbReference type="InterPro" id="IPR018060">
    <property type="entry name" value="HTH_AraC"/>
</dbReference>
<dbReference type="InterPro" id="IPR018062">
    <property type="entry name" value="HTH_AraC-typ_CS"/>
</dbReference>
<dbReference type="Gene3D" id="1.10.10.60">
    <property type="entry name" value="Homeodomain-like"/>
    <property type="match status" value="1"/>
</dbReference>
<dbReference type="Proteomes" id="UP000183529">
    <property type="component" value="Unassembled WGS sequence"/>
</dbReference>
<gene>
    <name evidence="5" type="ORF">C7400_14824</name>
    <name evidence="6" type="ORF">SAMN05216550_1395</name>
</gene>
<evidence type="ECO:0000256" key="1">
    <source>
        <dbReference type="ARBA" id="ARBA00023015"/>
    </source>
</evidence>
<protein>
    <submittedName>
        <fullName evidence="5">AraC family transcriptional regulator</fullName>
    </submittedName>
    <submittedName>
        <fullName evidence="6">Transcriptional regulator, AraC family</fullName>
    </submittedName>
</protein>
<dbReference type="Pfam" id="PF12833">
    <property type="entry name" value="HTH_18"/>
    <property type="match status" value="1"/>
</dbReference>
<evidence type="ECO:0000313" key="8">
    <source>
        <dbReference type="Proteomes" id="UP000247515"/>
    </source>
</evidence>
<evidence type="ECO:0000259" key="4">
    <source>
        <dbReference type="PROSITE" id="PS01124"/>
    </source>
</evidence>
<evidence type="ECO:0000313" key="7">
    <source>
        <dbReference type="Proteomes" id="UP000183529"/>
    </source>
</evidence>
<keyword evidence="2" id="KW-0238">DNA-binding</keyword>
<sequence length="330" mass="36069">MRTDSRLLADQPERAVQAMRSVAFCAFTDVDEQARIFSGWDLDYTQISRGAFSGSSSIASIGGVRVLVEHLDKVILQRGSVPAGRIAIAVPLELDGHARMCGHASGRDSLHVFSSVEEFEFFSPDHHVLANVEIHVDEIDSDALRVFAGSLAKTDMAPVVPMSEATAQRFRDVLRHALSITVTQTGRERAMALQGAVLSLLSEVLEHGARDQTRSVAPHASHAALVAATQRCLEVAETCPLSIAELCGQLGVSRRTIQYAFQHVLDLNPVAYLRAVRLNHVRRALRSGDSVTAAATKWGFLHLGSFAQDYRTMFGELPSETVRRCRRASV</sequence>
<keyword evidence="8" id="KW-1185">Reference proteome</keyword>
<dbReference type="InterPro" id="IPR053142">
    <property type="entry name" value="PchR_regulatory_protein"/>
</dbReference>
<dbReference type="AlphaFoldDB" id="A0AAQ1GPD5"/>
<dbReference type="PANTHER" id="PTHR47893">
    <property type="entry name" value="REGULATORY PROTEIN PCHR"/>
    <property type="match status" value="1"/>
</dbReference>
<evidence type="ECO:0000256" key="3">
    <source>
        <dbReference type="ARBA" id="ARBA00023163"/>
    </source>
</evidence>
<dbReference type="SMART" id="SM00342">
    <property type="entry name" value="HTH_ARAC"/>
    <property type="match status" value="1"/>
</dbReference>
<comment type="caution">
    <text evidence="6">The sequence shown here is derived from an EMBL/GenBank/DDBJ whole genome shotgun (WGS) entry which is preliminary data.</text>
</comment>
<reference evidence="5 8" key="2">
    <citation type="submission" date="2018-05" db="EMBL/GenBank/DDBJ databases">
        <title>Genomic Encyclopedia of Type Strains, Phase IV (KMG-V): Genome sequencing to study the core and pangenomes of soil and plant-associated prokaryotes.</title>
        <authorList>
            <person name="Whitman W."/>
        </authorList>
    </citation>
    <scope>NUCLEOTIDE SEQUENCE [LARGE SCALE GENOMIC DNA]</scope>
    <source>
        <strain evidence="5 8">SIr-6563</strain>
    </source>
</reference>
<reference evidence="6 7" key="1">
    <citation type="submission" date="2016-10" db="EMBL/GenBank/DDBJ databases">
        <authorList>
            <person name="Varghese N."/>
            <person name="Submissions S."/>
        </authorList>
    </citation>
    <scope>NUCLEOTIDE SEQUENCE [LARGE SCALE GENOMIC DNA]</scope>
    <source>
        <strain evidence="6 7">LMG 22274</strain>
    </source>
</reference>
<proteinExistence type="predicted"/>
<accession>A0AAQ1GPD5</accession>
<dbReference type="Proteomes" id="UP000247515">
    <property type="component" value="Unassembled WGS sequence"/>
</dbReference>
<name>A0AAQ1GPD5_9BURK</name>
<evidence type="ECO:0000313" key="6">
    <source>
        <dbReference type="EMBL" id="SEK15445.1"/>
    </source>
</evidence>
<dbReference type="PROSITE" id="PS01124">
    <property type="entry name" value="HTH_ARAC_FAMILY_2"/>
    <property type="match status" value="1"/>
</dbReference>
<evidence type="ECO:0000256" key="2">
    <source>
        <dbReference type="ARBA" id="ARBA00023125"/>
    </source>
</evidence>
<dbReference type="GO" id="GO:0003700">
    <property type="term" value="F:DNA-binding transcription factor activity"/>
    <property type="evidence" value="ECO:0007669"/>
    <property type="project" value="InterPro"/>
</dbReference>
<feature type="domain" description="HTH araC/xylS-type" evidence="4">
    <location>
        <begin position="223"/>
        <end position="324"/>
    </location>
</feature>
<evidence type="ECO:0000313" key="5">
    <source>
        <dbReference type="EMBL" id="PXX04105.1"/>
    </source>
</evidence>
<dbReference type="PROSITE" id="PS00041">
    <property type="entry name" value="HTH_ARAC_FAMILY_1"/>
    <property type="match status" value="1"/>
</dbReference>
<dbReference type="EMBL" id="FNZM01000039">
    <property type="protein sequence ID" value="SEK15445.1"/>
    <property type="molecule type" value="Genomic_DNA"/>
</dbReference>
<keyword evidence="3" id="KW-0804">Transcription</keyword>
<dbReference type="PANTHER" id="PTHR47893:SF1">
    <property type="entry name" value="REGULATORY PROTEIN PCHR"/>
    <property type="match status" value="1"/>
</dbReference>